<keyword evidence="2" id="KW-1185">Reference proteome</keyword>
<reference evidence="1 2" key="1">
    <citation type="submission" date="2019-07" db="EMBL/GenBank/DDBJ databases">
        <title>Whole genome shotgun sequence of Rhodospirillum oryzae NBRC 107573.</title>
        <authorList>
            <person name="Hosoyama A."/>
            <person name="Uohara A."/>
            <person name="Ohji S."/>
            <person name="Ichikawa N."/>
        </authorList>
    </citation>
    <scope>NUCLEOTIDE SEQUENCE [LARGE SCALE GENOMIC DNA]</scope>
    <source>
        <strain evidence="1 2">NBRC 107573</strain>
    </source>
</reference>
<dbReference type="OrthoDB" id="9828761at2"/>
<evidence type="ECO:0000313" key="1">
    <source>
        <dbReference type="EMBL" id="GEO80436.1"/>
    </source>
</evidence>
<dbReference type="RefSeq" id="WP_147162497.1">
    <property type="nucleotide sequence ID" value="NZ_BJZO01000009.1"/>
</dbReference>
<dbReference type="AlphaFoldDB" id="A0A512H4P8"/>
<dbReference type="Proteomes" id="UP000321567">
    <property type="component" value="Unassembled WGS sequence"/>
</dbReference>
<proteinExistence type="predicted"/>
<organism evidence="1 2">
    <name type="scientific">Pararhodospirillum oryzae</name>
    <dbReference type="NCBI Taxonomy" id="478448"/>
    <lineage>
        <taxon>Bacteria</taxon>
        <taxon>Pseudomonadati</taxon>
        <taxon>Pseudomonadota</taxon>
        <taxon>Alphaproteobacteria</taxon>
        <taxon>Rhodospirillales</taxon>
        <taxon>Rhodospirillaceae</taxon>
        <taxon>Pararhodospirillum</taxon>
    </lineage>
</organism>
<dbReference type="EMBL" id="BJZO01000009">
    <property type="protein sequence ID" value="GEO80436.1"/>
    <property type="molecule type" value="Genomic_DNA"/>
</dbReference>
<sequence>MAEPVALDPFSVPIDLGGPLARRIVFHHREDAQGQAHARAVVLDARGRVLAEVPGLADLVAWPEGRVAGLRLNATGTRLTAFVQPASAVVPTPTLESAPFTRLDLPRLERLGNGQAVVCGAEYNTLALRTGVLDAGATLGAVVLINDMSDPVSGTAIGLLVPVNGIGVVGDTLFIGGTSSSLPATEGWAPLGHEISPPWTSRRLVEALPEVSDGFVRWRTSAVIAWREAFWIAATRSTPRHESHRLYRLPPGGAPVLVLETGGASALDTTPQPWGVMIQAPEALGLPSPGARRGGLWPGTRLVAGAVPTRVVTGTGSFVSSTPAGVLVLEDTGAAPLFHALPDGLSLDGAHCLADPDASSRESLWLACLRDATGTLHAALTRDFQAWTLDPAGVDIPPADATTVSRWGRLGAWPG</sequence>
<protein>
    <submittedName>
        <fullName evidence="1">Uncharacterized protein</fullName>
    </submittedName>
</protein>
<gene>
    <name evidence="1" type="ORF">ROR02_05670</name>
</gene>
<comment type="caution">
    <text evidence="1">The sequence shown here is derived from an EMBL/GenBank/DDBJ whole genome shotgun (WGS) entry which is preliminary data.</text>
</comment>
<evidence type="ECO:0000313" key="2">
    <source>
        <dbReference type="Proteomes" id="UP000321567"/>
    </source>
</evidence>
<name>A0A512H4P8_9PROT</name>
<accession>A0A512H4P8</accession>